<proteinExistence type="predicted"/>
<evidence type="ECO:0000313" key="2">
    <source>
        <dbReference type="Proteomes" id="UP001629367"/>
    </source>
</evidence>
<dbReference type="EMBL" id="JAQQBZ010000039">
    <property type="protein sequence ID" value="MFM0597979.1"/>
    <property type="molecule type" value="Genomic_DNA"/>
</dbReference>
<comment type="caution">
    <text evidence="1">The sequence shown here is derived from an EMBL/GenBank/DDBJ whole genome shotgun (WGS) entry which is preliminary data.</text>
</comment>
<reference evidence="1 2" key="1">
    <citation type="journal article" date="2024" name="Chem. Sci.">
        <title>Discovery of megapolipeptins by genome mining of a Burkholderiales bacteria collection.</title>
        <authorList>
            <person name="Paulo B.S."/>
            <person name="Recchia M.J.J."/>
            <person name="Lee S."/>
            <person name="Fergusson C.H."/>
            <person name="Romanowski S.B."/>
            <person name="Hernandez A."/>
            <person name="Krull N."/>
            <person name="Liu D.Y."/>
            <person name="Cavanagh H."/>
            <person name="Bos A."/>
            <person name="Gray C.A."/>
            <person name="Murphy B.T."/>
            <person name="Linington R.G."/>
            <person name="Eustaquio A.S."/>
        </authorList>
    </citation>
    <scope>NUCLEOTIDE SEQUENCE [LARGE SCALE GENOMIC DNA]</scope>
    <source>
        <strain evidence="1 2">RL17-335-BIF-A</strain>
    </source>
</reference>
<accession>A0ABW9DHW8</accession>
<gene>
    <name evidence="1" type="ORF">PQQ68_33590</name>
</gene>
<name>A0ABW9DHW8_9BURK</name>
<dbReference type="Proteomes" id="UP001629367">
    <property type="component" value="Unassembled WGS sequence"/>
</dbReference>
<evidence type="ECO:0000313" key="1">
    <source>
        <dbReference type="EMBL" id="MFM0597979.1"/>
    </source>
</evidence>
<sequence>MTGRSISDAYHHQKAACPCSSIRIVGLFGYALITRGLMSLNRRDVARSSADLCDRGTGGMQVAALHCHQVMQRRKKAAIVPVLLSYNKRPFPFSLNVSARSVESNRKN</sequence>
<dbReference type="RefSeq" id="WP_408219212.1">
    <property type="nucleotide sequence ID" value="NZ_JAQQBZ010000039.1"/>
</dbReference>
<organism evidence="1 2">
    <name type="scientific">Paraburkholderia dilworthii</name>
    <dbReference type="NCBI Taxonomy" id="948106"/>
    <lineage>
        <taxon>Bacteria</taxon>
        <taxon>Pseudomonadati</taxon>
        <taxon>Pseudomonadota</taxon>
        <taxon>Betaproteobacteria</taxon>
        <taxon>Burkholderiales</taxon>
        <taxon>Burkholderiaceae</taxon>
        <taxon>Paraburkholderia</taxon>
    </lineage>
</organism>
<protein>
    <submittedName>
        <fullName evidence="1">Uncharacterized protein</fullName>
    </submittedName>
</protein>
<keyword evidence="2" id="KW-1185">Reference proteome</keyword>